<accession>A0A1A8TAW3</accession>
<name>A0A1A8TAW3_9GAMM</name>
<reference evidence="2 3" key="1">
    <citation type="submission" date="2016-06" db="EMBL/GenBank/DDBJ databases">
        <authorList>
            <person name="Kjaerup R.B."/>
            <person name="Dalgaard T.S."/>
            <person name="Juul-Madsen H.R."/>
        </authorList>
    </citation>
    <scope>NUCLEOTIDE SEQUENCE [LARGE SCALE GENOMIC DNA]</scope>
    <source>
        <strain evidence="2 3">CECT 8886</strain>
    </source>
</reference>
<evidence type="ECO:0000313" key="3">
    <source>
        <dbReference type="Proteomes" id="UP000092544"/>
    </source>
</evidence>
<evidence type="ECO:0000259" key="1">
    <source>
        <dbReference type="Pfam" id="PF18648"/>
    </source>
</evidence>
<evidence type="ECO:0000313" key="2">
    <source>
        <dbReference type="EMBL" id="SBS28892.1"/>
    </source>
</evidence>
<dbReference type="RefSeq" id="WP_067013976.1">
    <property type="nucleotide sequence ID" value="NZ_FLOB01000002.1"/>
</dbReference>
<sequence>MHTPVEYFIKLPTALFRAGARTKPKFDYLRTMPPRDDTQVYDVKINPKTKMIDHKSGGLSLFTEPNLRFGPDWWVLPEDTPLPAGFTLTKDLTNGKFRGHYSIRSLEDIHVDIWKKTLLAWANEYAIHVSEYKDTVGEKNV</sequence>
<dbReference type="InterPro" id="IPR041018">
    <property type="entry name" value="ADPRTs_Tse2"/>
</dbReference>
<dbReference type="Pfam" id="PF18648">
    <property type="entry name" value="ADPRTs_Tse2"/>
    <property type="match status" value="1"/>
</dbReference>
<gene>
    <name evidence="2" type="ORF">MSP8886_01350</name>
</gene>
<proteinExistence type="predicted"/>
<dbReference type="OrthoDB" id="461120at2"/>
<dbReference type="EMBL" id="FLOB01000002">
    <property type="protein sequence ID" value="SBS28892.1"/>
    <property type="molecule type" value="Genomic_DNA"/>
</dbReference>
<organism evidence="2 3">
    <name type="scientific">Marinomonas spartinae</name>
    <dbReference type="NCBI Taxonomy" id="1792290"/>
    <lineage>
        <taxon>Bacteria</taxon>
        <taxon>Pseudomonadati</taxon>
        <taxon>Pseudomonadota</taxon>
        <taxon>Gammaproteobacteria</taxon>
        <taxon>Oceanospirillales</taxon>
        <taxon>Oceanospirillaceae</taxon>
        <taxon>Marinomonas</taxon>
    </lineage>
</organism>
<dbReference type="Proteomes" id="UP000092544">
    <property type="component" value="Unassembled WGS sequence"/>
</dbReference>
<dbReference type="AlphaFoldDB" id="A0A1A8TAW3"/>
<protein>
    <recommendedName>
        <fullName evidence="1">Tse2 ADP-ribosyltransferase toxin domain-containing protein</fullName>
    </recommendedName>
</protein>
<feature type="domain" description="Tse2 ADP-ribosyltransferase toxin" evidence="1">
    <location>
        <begin position="15"/>
        <end position="127"/>
    </location>
</feature>
<keyword evidence="3" id="KW-1185">Reference proteome</keyword>